<dbReference type="AlphaFoldDB" id="A0A2T0J5A9"/>
<evidence type="ECO:0000313" key="3">
    <source>
        <dbReference type="EMBL" id="PRX02806.1"/>
    </source>
</evidence>
<feature type="transmembrane region" description="Helical" evidence="1">
    <location>
        <begin position="244"/>
        <end position="269"/>
    </location>
</feature>
<dbReference type="Proteomes" id="UP000239415">
    <property type="component" value="Unassembled WGS sequence"/>
</dbReference>
<dbReference type="OrthoDB" id="3524974at2"/>
<reference evidence="3 4" key="1">
    <citation type="submission" date="2018-03" db="EMBL/GenBank/DDBJ databases">
        <title>Genomic Encyclopedia of Archaeal and Bacterial Type Strains, Phase II (KMG-II): from individual species to whole genera.</title>
        <authorList>
            <person name="Goeker M."/>
        </authorList>
    </citation>
    <scope>NUCLEOTIDE SEQUENCE [LARGE SCALE GENOMIC DNA]</scope>
    <source>
        <strain evidence="3 4">DSM 43146</strain>
    </source>
</reference>
<keyword evidence="1" id="KW-1133">Transmembrane helix</keyword>
<keyword evidence="4" id="KW-1185">Reference proteome</keyword>
<comment type="caution">
    <text evidence="3">The sequence shown here is derived from an EMBL/GenBank/DDBJ whole genome shotgun (WGS) entry which is preliminary data.</text>
</comment>
<feature type="chain" id="PRO_5015754626" evidence="2">
    <location>
        <begin position="25"/>
        <end position="277"/>
    </location>
</feature>
<feature type="signal peptide" evidence="2">
    <location>
        <begin position="1"/>
        <end position="24"/>
    </location>
</feature>
<dbReference type="EMBL" id="PVMZ01000059">
    <property type="protein sequence ID" value="PRX02806.1"/>
    <property type="molecule type" value="Genomic_DNA"/>
</dbReference>
<gene>
    <name evidence="3" type="ORF">CLV67_1594</name>
</gene>
<feature type="transmembrane region" description="Helical" evidence="1">
    <location>
        <begin position="180"/>
        <end position="200"/>
    </location>
</feature>
<evidence type="ECO:0000256" key="2">
    <source>
        <dbReference type="SAM" id="SignalP"/>
    </source>
</evidence>
<evidence type="ECO:0000313" key="4">
    <source>
        <dbReference type="Proteomes" id="UP000239415"/>
    </source>
</evidence>
<keyword evidence="2" id="KW-0732">Signal</keyword>
<organism evidence="3 4">
    <name type="scientific">Actinoplanes italicus</name>
    <dbReference type="NCBI Taxonomy" id="113567"/>
    <lineage>
        <taxon>Bacteria</taxon>
        <taxon>Bacillati</taxon>
        <taxon>Actinomycetota</taxon>
        <taxon>Actinomycetes</taxon>
        <taxon>Micromonosporales</taxon>
        <taxon>Micromonosporaceae</taxon>
        <taxon>Actinoplanes</taxon>
    </lineage>
</organism>
<feature type="transmembrane region" description="Helical" evidence="1">
    <location>
        <begin position="212"/>
        <end position="232"/>
    </location>
</feature>
<name>A0A2T0J5A9_9ACTN</name>
<keyword evidence="1" id="KW-0472">Membrane</keyword>
<proteinExistence type="predicted"/>
<evidence type="ECO:0000256" key="1">
    <source>
        <dbReference type="SAM" id="Phobius"/>
    </source>
</evidence>
<sequence length="277" mass="29649">MRLAVFLPLALAGVAATSAVPTPAAIHVYLGADGAMYLGADTLKGSLAWVATRDGRTFDPSSEPVGTTSPQCSLAAPVTCYRVVPERMAVEIRTGTGPWQESWGPTEKQMDELYDAYPDRGSFRLESESLAVLDVPGGHVVAVANRRDGFAVREVDGTWRRIGFPTMPDDPAPVEFGKEAAGMFTFVLVVLLGGLLLSAVPAWRAHRRGNPHVWWLLLAQVCCGGPVLWIAFDAMRKHDPVTSFGVTGSVLVFLSASTCTALAMAFAWAGRTSVRDS</sequence>
<protein>
    <submittedName>
        <fullName evidence="3">Uncharacterized protein</fullName>
    </submittedName>
</protein>
<keyword evidence="1" id="KW-0812">Transmembrane</keyword>
<accession>A0A2T0J5A9</accession>